<evidence type="ECO:0000313" key="10">
    <source>
        <dbReference type="Proteomes" id="UP000029558"/>
    </source>
</evidence>
<dbReference type="EMBL" id="CP012508">
    <property type="protein sequence ID" value="ALB22656.1"/>
    <property type="molecule type" value="Genomic_DNA"/>
</dbReference>
<feature type="transmembrane region" description="Helical" evidence="8">
    <location>
        <begin position="328"/>
        <end position="352"/>
    </location>
</feature>
<keyword evidence="7 8" id="KW-0472">Membrane</keyword>
<protein>
    <submittedName>
        <fullName evidence="9">Dipeptide/tripeptide permease</fullName>
        <ecNumber evidence="9">3.1.3.1</ecNumber>
    </submittedName>
</protein>
<name>A0AAC8VI81_PISSA</name>
<comment type="subcellular location">
    <subcellularLocation>
        <location evidence="1">Cell membrane</location>
        <topology evidence="1">Multi-pass membrane protein</topology>
    </subcellularLocation>
</comment>
<feature type="transmembrane region" description="Helical" evidence="8">
    <location>
        <begin position="436"/>
        <end position="455"/>
    </location>
</feature>
<dbReference type="SUPFAM" id="SSF103473">
    <property type="entry name" value="MFS general substrate transporter"/>
    <property type="match status" value="1"/>
</dbReference>
<reference evidence="9 10" key="1">
    <citation type="journal article" date="2014" name="Genome Announc.">
        <title>Comparative Genome Analysis of Two Isolates of the Fish Pathogen Piscirickettsia salmonis from Different Hosts Reveals Major Differences in Virulence-Associated Secretion Systems.</title>
        <authorList>
            <person name="Bohle H."/>
            <person name="Henriquez P."/>
            <person name="Grothusen H."/>
            <person name="Navas E."/>
            <person name="Sandoval A."/>
            <person name="Bustamante F."/>
            <person name="Bustos P."/>
            <person name="Mancilla M."/>
        </authorList>
    </citation>
    <scope>NUCLEOTIDE SEQUENCE [LARGE SCALE GENOMIC DNA]</scope>
    <source>
        <strain evidence="10">B1-32597</strain>
    </source>
</reference>
<feature type="transmembrane region" description="Helical" evidence="8">
    <location>
        <begin position="236"/>
        <end position="256"/>
    </location>
</feature>
<keyword evidence="3" id="KW-1003">Cell membrane</keyword>
<evidence type="ECO:0000256" key="6">
    <source>
        <dbReference type="ARBA" id="ARBA00022989"/>
    </source>
</evidence>
<keyword evidence="5" id="KW-0653">Protein transport</keyword>
<dbReference type="GO" id="GO:0015833">
    <property type="term" value="P:peptide transport"/>
    <property type="evidence" value="ECO:0007669"/>
    <property type="project" value="UniProtKB-KW"/>
</dbReference>
<feature type="transmembrane region" description="Helical" evidence="8">
    <location>
        <begin position="475"/>
        <end position="496"/>
    </location>
</feature>
<feature type="transmembrane region" description="Helical" evidence="8">
    <location>
        <begin position="195"/>
        <end position="215"/>
    </location>
</feature>
<dbReference type="CDD" id="cd17346">
    <property type="entry name" value="MFS_DtpA_like"/>
    <property type="match status" value="1"/>
</dbReference>
<feature type="transmembrane region" description="Helical" evidence="8">
    <location>
        <begin position="168"/>
        <end position="189"/>
    </location>
</feature>
<dbReference type="PANTHER" id="PTHR23517:SF15">
    <property type="entry name" value="PROTON-DEPENDENT OLIGOPEPTIDE FAMILY TRANSPORT PROTEIN"/>
    <property type="match status" value="1"/>
</dbReference>
<dbReference type="InterPro" id="IPR050171">
    <property type="entry name" value="MFS_Transporters"/>
</dbReference>
<dbReference type="NCBIfam" id="TIGR00924">
    <property type="entry name" value="yjdL_sub1_fam"/>
    <property type="match status" value="1"/>
</dbReference>
<dbReference type="GO" id="GO:0004035">
    <property type="term" value="F:alkaline phosphatase activity"/>
    <property type="evidence" value="ECO:0007669"/>
    <property type="project" value="UniProtKB-EC"/>
</dbReference>
<dbReference type="InterPro" id="IPR005279">
    <property type="entry name" value="Dipep/tripep_permease"/>
</dbReference>
<evidence type="ECO:0000256" key="1">
    <source>
        <dbReference type="ARBA" id="ARBA00004651"/>
    </source>
</evidence>
<keyword evidence="5" id="KW-0571">Peptide transport</keyword>
<evidence type="ECO:0000256" key="7">
    <source>
        <dbReference type="ARBA" id="ARBA00023136"/>
    </source>
</evidence>
<feature type="transmembrane region" description="Helical" evidence="8">
    <location>
        <begin position="31"/>
        <end position="54"/>
    </location>
</feature>
<keyword evidence="9" id="KW-0378">Hydrolase</keyword>
<evidence type="ECO:0000256" key="5">
    <source>
        <dbReference type="ARBA" id="ARBA00022856"/>
    </source>
</evidence>
<dbReference type="EC" id="3.1.3.1" evidence="9"/>
<dbReference type="Proteomes" id="UP000029558">
    <property type="component" value="Chromosome"/>
</dbReference>
<feature type="transmembrane region" description="Helical" evidence="8">
    <location>
        <begin position="101"/>
        <end position="123"/>
    </location>
</feature>
<evidence type="ECO:0000313" key="9">
    <source>
        <dbReference type="EMBL" id="ALB22656.1"/>
    </source>
</evidence>
<keyword evidence="4 8" id="KW-0812">Transmembrane</keyword>
<sequence length="508" mass="55942">MLETIKKLEETANRGFFTHFFDLKQRQVNTVAMITFWSQFAVYTLNTILVLYLTRPLWQDGLGLSEAEAYAFMGVSQAMNYLVPMLGGFMADNIVGVRRSILIGSLLLALAYALVMLSGFFVAEVGAALFIGAYALIPAMNSLLMGTASALVSRIYSDDEARAKGGMTLYYMSINIGALLATIIAPQLLDSKYGPLSIFAVVFIGKALSALNFSWRYRLYNNVIDTLDKNKMKLQQTAKLVGYLTVIYLVTLFAYFNPTVSSYIIGIGCGGGITWFLWVTLRLSGEVRTKQVFAVLLIVEAIVFFVLYNQMNSTLVVFAAHNSDLHMFGLKVAAANFQVVNPVAIIIMGLLLPKFYRRFPGFNIPYQFAAGVMLAGAALLVMWYGCAHAHQSIVSGNYLVLAYFLMTVAELFVSAIGLSMIGLYCDMRMISFAMGAWYLACAMSNVISGQLAQLVALPAEKATALGGIGLYTQYYLAMGGITLLIGFVMFVVAIMIKKYMENRRIKVV</sequence>
<dbReference type="InterPro" id="IPR000109">
    <property type="entry name" value="POT_fam"/>
</dbReference>
<dbReference type="PANTHER" id="PTHR23517">
    <property type="entry name" value="RESISTANCE PROTEIN MDTM, PUTATIVE-RELATED-RELATED"/>
    <property type="match status" value="1"/>
</dbReference>
<gene>
    <name evidence="9" type="ORF">KU39_1474</name>
</gene>
<dbReference type="RefSeq" id="WP_017377172.1">
    <property type="nucleotide sequence ID" value="NZ_CP012508.1"/>
</dbReference>
<organism evidence="9 10">
    <name type="scientific">Piscirickettsia salmonis</name>
    <dbReference type="NCBI Taxonomy" id="1238"/>
    <lineage>
        <taxon>Bacteria</taxon>
        <taxon>Pseudomonadati</taxon>
        <taxon>Pseudomonadota</taxon>
        <taxon>Gammaproteobacteria</taxon>
        <taxon>Thiotrichales</taxon>
        <taxon>Piscirickettsiaceae</taxon>
        <taxon>Piscirickettsia</taxon>
    </lineage>
</organism>
<feature type="transmembrane region" description="Helical" evidence="8">
    <location>
        <begin position="262"/>
        <end position="280"/>
    </location>
</feature>
<dbReference type="GO" id="GO:0005886">
    <property type="term" value="C:plasma membrane"/>
    <property type="evidence" value="ECO:0007669"/>
    <property type="project" value="UniProtKB-SubCell"/>
</dbReference>
<feature type="transmembrane region" description="Helical" evidence="8">
    <location>
        <begin position="129"/>
        <end position="156"/>
    </location>
</feature>
<dbReference type="Pfam" id="PF00854">
    <property type="entry name" value="PTR2"/>
    <property type="match status" value="1"/>
</dbReference>
<keyword evidence="2" id="KW-0813">Transport</keyword>
<dbReference type="AlphaFoldDB" id="A0AAC8VI81"/>
<proteinExistence type="predicted"/>
<keyword evidence="6 8" id="KW-1133">Transmembrane helix</keyword>
<feature type="transmembrane region" description="Helical" evidence="8">
    <location>
        <begin position="292"/>
        <end position="308"/>
    </location>
</feature>
<feature type="transmembrane region" description="Helical" evidence="8">
    <location>
        <begin position="364"/>
        <end position="385"/>
    </location>
</feature>
<evidence type="ECO:0000256" key="2">
    <source>
        <dbReference type="ARBA" id="ARBA00022448"/>
    </source>
</evidence>
<accession>A0AAC8VI81</accession>
<evidence type="ECO:0000256" key="8">
    <source>
        <dbReference type="SAM" id="Phobius"/>
    </source>
</evidence>
<feature type="transmembrane region" description="Helical" evidence="8">
    <location>
        <begin position="397"/>
        <end position="424"/>
    </location>
</feature>
<evidence type="ECO:0000256" key="3">
    <source>
        <dbReference type="ARBA" id="ARBA00022475"/>
    </source>
</evidence>
<dbReference type="InterPro" id="IPR036259">
    <property type="entry name" value="MFS_trans_sf"/>
</dbReference>
<dbReference type="Gene3D" id="1.20.1250.20">
    <property type="entry name" value="MFS general substrate transporter like domains"/>
    <property type="match status" value="1"/>
</dbReference>
<evidence type="ECO:0000256" key="4">
    <source>
        <dbReference type="ARBA" id="ARBA00022692"/>
    </source>
</evidence>
<feature type="transmembrane region" description="Helical" evidence="8">
    <location>
        <begin position="69"/>
        <end position="89"/>
    </location>
</feature>
<dbReference type="GO" id="GO:1904680">
    <property type="term" value="F:peptide transmembrane transporter activity"/>
    <property type="evidence" value="ECO:0007669"/>
    <property type="project" value="InterPro"/>
</dbReference>